<protein>
    <submittedName>
        <fullName evidence="1">Uncharacterized protein</fullName>
    </submittedName>
</protein>
<gene>
    <name evidence="1" type="ORF">PXEA_LOCUS37518</name>
</gene>
<comment type="caution">
    <text evidence="1">The sequence shown here is derived from an EMBL/GenBank/DDBJ whole genome shotgun (WGS) entry which is preliminary data.</text>
</comment>
<dbReference type="Proteomes" id="UP000784294">
    <property type="component" value="Unassembled WGS sequence"/>
</dbReference>
<name>A0A3S5CVW0_9PLAT</name>
<proteinExistence type="predicted"/>
<accession>A0A3S5CVW0</accession>
<dbReference type="OrthoDB" id="6282719at2759"/>
<dbReference type="AlphaFoldDB" id="A0A3S5CVW0"/>
<evidence type="ECO:0000313" key="2">
    <source>
        <dbReference type="Proteomes" id="UP000784294"/>
    </source>
</evidence>
<organism evidence="1 2">
    <name type="scientific">Protopolystoma xenopodis</name>
    <dbReference type="NCBI Taxonomy" id="117903"/>
    <lineage>
        <taxon>Eukaryota</taxon>
        <taxon>Metazoa</taxon>
        <taxon>Spiralia</taxon>
        <taxon>Lophotrochozoa</taxon>
        <taxon>Platyhelminthes</taxon>
        <taxon>Monogenea</taxon>
        <taxon>Polyopisthocotylea</taxon>
        <taxon>Polystomatidea</taxon>
        <taxon>Polystomatidae</taxon>
        <taxon>Protopolystoma</taxon>
    </lineage>
</organism>
<sequence length="153" mass="17647">MLERLVVSFDKSACKGSIDALFCSDDIRRMTDESLAPFDRNLRKLPRKQRQQKCPVRPIDSRSRGLHRLLVESTFKSLHQTLLLEMEVSSTIKMVSRGIVYIRQQTTVRFVEDYVCLLRRCLSDDQRKLGMDSSVSQAVNRGRICTVQQSLLP</sequence>
<evidence type="ECO:0000313" key="1">
    <source>
        <dbReference type="EMBL" id="VEL44078.1"/>
    </source>
</evidence>
<reference evidence="1" key="1">
    <citation type="submission" date="2018-11" db="EMBL/GenBank/DDBJ databases">
        <authorList>
            <consortium name="Pathogen Informatics"/>
        </authorList>
    </citation>
    <scope>NUCLEOTIDE SEQUENCE</scope>
</reference>
<keyword evidence="2" id="KW-1185">Reference proteome</keyword>
<dbReference type="EMBL" id="CAAALY010289157">
    <property type="protein sequence ID" value="VEL44078.1"/>
    <property type="molecule type" value="Genomic_DNA"/>
</dbReference>